<evidence type="ECO:0000313" key="2">
    <source>
        <dbReference type="Proteomes" id="UP000539350"/>
    </source>
</evidence>
<reference evidence="1 2" key="1">
    <citation type="submission" date="2020-07" db="EMBL/GenBank/DDBJ databases">
        <title>Halieaceae bacterium, F7430, whole genome shotgun sequencing project.</title>
        <authorList>
            <person name="Jiang S."/>
            <person name="Liu Z.W."/>
            <person name="Du Z.J."/>
        </authorList>
    </citation>
    <scope>NUCLEOTIDE SEQUENCE [LARGE SCALE GENOMIC DNA]</scope>
    <source>
        <strain evidence="1 2">F7430</strain>
    </source>
</reference>
<gene>
    <name evidence="1" type="ORF">H2508_13050</name>
</gene>
<accession>A0A7W2TY02</accession>
<organism evidence="1 2">
    <name type="scientific">Sediminihaliea albiluteola</name>
    <dbReference type="NCBI Taxonomy" id="2758564"/>
    <lineage>
        <taxon>Bacteria</taxon>
        <taxon>Pseudomonadati</taxon>
        <taxon>Pseudomonadota</taxon>
        <taxon>Gammaproteobacteria</taxon>
        <taxon>Cellvibrionales</taxon>
        <taxon>Halieaceae</taxon>
        <taxon>Sediminihaliea</taxon>
    </lineage>
</organism>
<evidence type="ECO:0000313" key="1">
    <source>
        <dbReference type="EMBL" id="MBA6414040.1"/>
    </source>
</evidence>
<protein>
    <submittedName>
        <fullName evidence="1">Uncharacterized protein</fullName>
    </submittedName>
</protein>
<comment type="caution">
    <text evidence="1">The sequence shown here is derived from an EMBL/GenBank/DDBJ whole genome shotgun (WGS) entry which is preliminary data.</text>
</comment>
<sequence>MKKITRRSTVQHTIRYRDLDGYCDSLERTGNVQVTLKANRIRGYALWVENAEDVRQVVDDQGDPVWFRTVDQALDELVNVPYLSEIFIIERSNW</sequence>
<name>A0A7W2TY02_9GAMM</name>
<proteinExistence type="predicted"/>
<dbReference type="Proteomes" id="UP000539350">
    <property type="component" value="Unassembled WGS sequence"/>
</dbReference>
<dbReference type="EMBL" id="JACFXU010000017">
    <property type="protein sequence ID" value="MBA6414040.1"/>
    <property type="molecule type" value="Genomic_DNA"/>
</dbReference>
<dbReference type="AlphaFoldDB" id="A0A7W2TY02"/>
<keyword evidence="2" id="KW-1185">Reference proteome</keyword>